<keyword evidence="1" id="KW-0378">Hydrolase</keyword>
<sequence length="560" mass="60924">MPPSSRGIGCVSCVLQVKLKPKNLSEDEDQLDTTQSCSGFVIDAKNGFILTSGGLFSQLLSAADIQLPLTEHQTPEEGDIQVFWEQVMPHSATPKLRSCGGRLLGVWSCYNLAESLRNIFKGSDGWSFQGDLQDGEESDTSGSEGSRLGVSKTKGESHYDDITWLSSFALVKADEVMCGESSRFEFLATAELYPGSPVAVFGTPFGSLCPSALVNSYTGGVVTNVTGKRNTVILTDARCLPGTEGAAVFSEPQQNRKPQVIGLVVAPMCFKTNQWVGLSVACSISEILQSMYAQLHYTKDYLNEIRFQEGSAGHTLECHNFLDSVRLVKVGSSWGSGVIVSSKHKLLLTCRHVVRDAITNNRSVSVRVDRKNNSWCRAKVIFATSLESMIDFAVIQLTNHYDHLGPLIEIPIAANTYEGEPLFAVGFPLFGPETCLGASVTSGHVSKVIRYKGQAVMLQTSCGVHPGSSGGALVSQTTGKLVGIMANNCRDDTNKVTIPHLNFSIPASIFLKPLRRYLHTNDVQYLKVMNIHDKAVESLWKLQNTPTRGHKPPTKVICKL</sequence>
<dbReference type="AlphaFoldDB" id="A0A9Q1HLF8"/>
<keyword evidence="1 3" id="KW-0645">Protease</keyword>
<dbReference type="Proteomes" id="UP001152320">
    <property type="component" value="Chromosome 1"/>
</dbReference>
<name>A0A9Q1HLF8_HOLLE</name>
<keyword evidence="1" id="KW-0576">Peroxisome</keyword>
<comment type="caution">
    <text evidence="3">The sequence shown here is derived from an EMBL/GenBank/DDBJ whole genome shotgun (WGS) entry which is preliminary data.</text>
</comment>
<comment type="PTM">
    <text evidence="1">The full-lengh TYSND1 is the active the proteolytic processing of PTS1- and PTS2-proteins and in self-cleavage, and intermolecular self-cleavage of TYSND1 down-regulates its protease activity.</text>
</comment>
<dbReference type="SUPFAM" id="SSF50494">
    <property type="entry name" value="Trypsin-like serine proteases"/>
    <property type="match status" value="2"/>
</dbReference>
<evidence type="ECO:0000256" key="2">
    <source>
        <dbReference type="SAM" id="MobiDB-lite"/>
    </source>
</evidence>
<evidence type="ECO:0000313" key="3">
    <source>
        <dbReference type="EMBL" id="KAJ8049741.1"/>
    </source>
</evidence>
<organism evidence="3 4">
    <name type="scientific">Holothuria leucospilota</name>
    <name type="common">Black long sea cucumber</name>
    <name type="synonym">Mertensiothuria leucospilota</name>
    <dbReference type="NCBI Taxonomy" id="206669"/>
    <lineage>
        <taxon>Eukaryota</taxon>
        <taxon>Metazoa</taxon>
        <taxon>Echinodermata</taxon>
        <taxon>Eleutherozoa</taxon>
        <taxon>Echinozoa</taxon>
        <taxon>Holothuroidea</taxon>
        <taxon>Aspidochirotacea</taxon>
        <taxon>Aspidochirotida</taxon>
        <taxon>Holothuriidae</taxon>
        <taxon>Holothuria</taxon>
    </lineage>
</organism>
<dbReference type="GO" id="GO:0004252">
    <property type="term" value="F:serine-type endopeptidase activity"/>
    <property type="evidence" value="ECO:0007669"/>
    <property type="project" value="InterPro"/>
</dbReference>
<evidence type="ECO:0000256" key="1">
    <source>
        <dbReference type="PIRNR" id="PIRNR037989"/>
    </source>
</evidence>
<dbReference type="EMBL" id="JAIZAY010000001">
    <property type="protein sequence ID" value="KAJ8049741.1"/>
    <property type="molecule type" value="Genomic_DNA"/>
</dbReference>
<dbReference type="GO" id="GO:0005777">
    <property type="term" value="C:peroxisome"/>
    <property type="evidence" value="ECO:0007669"/>
    <property type="project" value="UniProtKB-SubCell"/>
</dbReference>
<dbReference type="OrthoDB" id="17845at2759"/>
<comment type="function">
    <text evidence="1">Peroxisomal protease that mediates both the removal of the leader peptide from proteins containing a PTS2 target sequence and processes several PTS1-containing proteins. Catalyzes the processing of PTS1-proteins involved in the peroxisomal beta-oxidation of fatty acids.</text>
</comment>
<dbReference type="EC" id="3.4.21.-" evidence="1"/>
<dbReference type="PANTHER" id="PTHR21004:SF0">
    <property type="entry name" value="PEROXISOMAL LEADER PEPTIDE-PROCESSING PROTEASE"/>
    <property type="match status" value="1"/>
</dbReference>
<dbReference type="Gene3D" id="2.40.10.10">
    <property type="entry name" value="Trypsin-like serine proteases"/>
    <property type="match status" value="3"/>
</dbReference>
<dbReference type="InterPro" id="IPR043504">
    <property type="entry name" value="Peptidase_S1_PA_chymotrypsin"/>
</dbReference>
<proteinExistence type="inferred from homology"/>
<keyword evidence="1" id="KW-0720">Serine protease</keyword>
<gene>
    <name evidence="3" type="ORF">HOLleu_02621</name>
</gene>
<evidence type="ECO:0000313" key="4">
    <source>
        <dbReference type="Proteomes" id="UP001152320"/>
    </source>
</evidence>
<dbReference type="PANTHER" id="PTHR21004">
    <property type="entry name" value="SERINE PROTEASE-RELATED"/>
    <property type="match status" value="1"/>
</dbReference>
<protein>
    <recommendedName>
        <fullName evidence="1">Peroxisomal leader peptide-processing protease</fullName>
        <ecNumber evidence="1">3.4.21.-</ecNumber>
    </recommendedName>
</protein>
<feature type="region of interest" description="Disordered" evidence="2">
    <location>
        <begin position="131"/>
        <end position="154"/>
    </location>
</feature>
<dbReference type="GO" id="GO:0016485">
    <property type="term" value="P:protein processing"/>
    <property type="evidence" value="ECO:0007669"/>
    <property type="project" value="InterPro"/>
</dbReference>
<accession>A0A9Q1HLF8</accession>
<comment type="similarity">
    <text evidence="1">Belongs to the peptidase S1B family.</text>
</comment>
<comment type="subcellular location">
    <subcellularLocation>
        <location evidence="1">Peroxisome</location>
    </subcellularLocation>
</comment>
<dbReference type="GO" id="GO:0031998">
    <property type="term" value="P:regulation of fatty acid beta-oxidation"/>
    <property type="evidence" value="ECO:0007669"/>
    <property type="project" value="TreeGrafter"/>
</dbReference>
<dbReference type="InterPro" id="IPR009003">
    <property type="entry name" value="Peptidase_S1_PA"/>
</dbReference>
<keyword evidence="4" id="KW-1185">Reference proteome</keyword>
<dbReference type="InterPro" id="IPR039245">
    <property type="entry name" value="TYSND1/DEG15"/>
</dbReference>
<reference evidence="3" key="1">
    <citation type="submission" date="2021-10" db="EMBL/GenBank/DDBJ databases">
        <title>Tropical sea cucumber genome reveals ecological adaptation and Cuvierian tubules defense mechanism.</title>
        <authorList>
            <person name="Chen T."/>
        </authorList>
    </citation>
    <scope>NUCLEOTIDE SEQUENCE</scope>
    <source>
        <strain evidence="3">Nanhai2018</strain>
        <tissue evidence="3">Muscle</tissue>
    </source>
</reference>
<dbReference type="Pfam" id="PF13365">
    <property type="entry name" value="Trypsin_2"/>
    <property type="match status" value="1"/>
</dbReference>